<keyword evidence="12" id="KW-1185">Reference proteome</keyword>
<evidence type="ECO:0000256" key="9">
    <source>
        <dbReference type="ARBA" id="ARBA00031449"/>
    </source>
</evidence>
<dbReference type="UniPathway" id="UPA00391"/>
<evidence type="ECO:0000256" key="6">
    <source>
        <dbReference type="ARBA" id="ARBA00022723"/>
    </source>
</evidence>
<dbReference type="PANTHER" id="PTHR12589">
    <property type="entry name" value="PYRUVOYL TETRAHYDROBIOPTERIN SYNTHASE"/>
    <property type="match status" value="1"/>
</dbReference>
<dbReference type="GO" id="GO:0003874">
    <property type="term" value="F:6-pyruvoyltetrahydropterin synthase activity"/>
    <property type="evidence" value="ECO:0007669"/>
    <property type="project" value="InterPro"/>
</dbReference>
<dbReference type="GO" id="GO:0006729">
    <property type="term" value="P:tetrahydrobiopterin biosynthetic process"/>
    <property type="evidence" value="ECO:0007669"/>
    <property type="project" value="InterPro"/>
</dbReference>
<dbReference type="PROSITE" id="PS00987">
    <property type="entry name" value="PTPS_1"/>
    <property type="match status" value="1"/>
</dbReference>
<dbReference type="FunFam" id="3.30.479.10:FF:000003">
    <property type="entry name" value="6-pyruvoyl tetrahydrobiopterin synthase"/>
    <property type="match status" value="1"/>
</dbReference>
<evidence type="ECO:0000256" key="4">
    <source>
        <dbReference type="ARBA" id="ARBA00012982"/>
    </source>
</evidence>
<evidence type="ECO:0000256" key="5">
    <source>
        <dbReference type="ARBA" id="ARBA00018141"/>
    </source>
</evidence>
<dbReference type="RefSeq" id="WP_194446549.1">
    <property type="nucleotide sequence ID" value="NZ_CP063849.1"/>
</dbReference>
<dbReference type="Proteomes" id="UP000593892">
    <property type="component" value="Chromosome"/>
</dbReference>
<comment type="pathway">
    <text evidence="2">Purine metabolism; 7-cyano-7-deazaguanine biosynthesis.</text>
</comment>
<sequence length="160" mass="18290">MPDVRLVRRYRFSAAHRLHTPLLSDAENREVYGKCNNPYGHGHNYTLDVCVREEIDPVRGRAVSVDALDQFVETVVLKQFDRRNLNAEVAEFATLVPTTEVLAEVLARRLAAAWPIAFAGHPARFEKLRIWETKRNIFEVVAPVPAPQESHRDEIIESFS</sequence>
<dbReference type="InterPro" id="IPR007115">
    <property type="entry name" value="6-PTP_synth/QueD"/>
</dbReference>
<comment type="catalytic activity">
    <reaction evidence="10">
        <text>7,8-dihydroneopterin 3'-triphosphate + H2O = 6-carboxy-5,6,7,8-tetrahydropterin + triphosphate + acetaldehyde + 2 H(+)</text>
        <dbReference type="Rhea" id="RHEA:27966"/>
        <dbReference type="ChEBI" id="CHEBI:15343"/>
        <dbReference type="ChEBI" id="CHEBI:15377"/>
        <dbReference type="ChEBI" id="CHEBI:15378"/>
        <dbReference type="ChEBI" id="CHEBI:18036"/>
        <dbReference type="ChEBI" id="CHEBI:58462"/>
        <dbReference type="ChEBI" id="CHEBI:61032"/>
        <dbReference type="EC" id="4.1.2.50"/>
    </reaction>
</comment>
<evidence type="ECO:0000256" key="7">
    <source>
        <dbReference type="ARBA" id="ARBA00022833"/>
    </source>
</evidence>
<protein>
    <recommendedName>
        <fullName evidence="5">6-carboxy-5,6,7,8-tetrahydropterin synthase</fullName>
        <ecNumber evidence="4">4.1.2.50</ecNumber>
    </recommendedName>
    <alternativeName>
        <fullName evidence="9">Queuosine biosynthesis protein QueD</fullName>
    </alternativeName>
</protein>
<dbReference type="GO" id="GO:0046872">
    <property type="term" value="F:metal ion binding"/>
    <property type="evidence" value="ECO:0007669"/>
    <property type="project" value="UniProtKB-KW"/>
</dbReference>
<keyword evidence="6" id="KW-0479">Metal-binding</keyword>
<dbReference type="EMBL" id="CP063849">
    <property type="protein sequence ID" value="QOY84879.1"/>
    <property type="molecule type" value="Genomic_DNA"/>
</dbReference>
<reference evidence="11 12" key="1">
    <citation type="submission" date="2020-10" db="EMBL/GenBank/DDBJ databases">
        <title>Complete genome sequence of Paludibaculum fermentans P105T, a facultatively anaerobic acidobacterium capable of dissimilatory Fe(III) reduction.</title>
        <authorList>
            <person name="Dedysh S.N."/>
            <person name="Beletsky A.V."/>
            <person name="Kulichevskaya I.S."/>
            <person name="Mardanov A.V."/>
            <person name="Ravin N.V."/>
        </authorList>
    </citation>
    <scope>NUCLEOTIDE SEQUENCE [LARGE SCALE GENOMIC DNA]</scope>
    <source>
        <strain evidence="11 12">P105</strain>
    </source>
</reference>
<comment type="similarity">
    <text evidence="3">Belongs to the PTPS family. QueD subfamily.</text>
</comment>
<gene>
    <name evidence="11" type="ORF">IRI77_18620</name>
</gene>
<comment type="cofactor">
    <cofactor evidence="1">
        <name>Zn(2+)</name>
        <dbReference type="ChEBI" id="CHEBI:29105"/>
    </cofactor>
</comment>
<name>A0A7S7SHE5_PALFE</name>
<dbReference type="KEGG" id="pfer:IRI77_18620"/>
<evidence type="ECO:0000256" key="8">
    <source>
        <dbReference type="ARBA" id="ARBA00023239"/>
    </source>
</evidence>
<evidence type="ECO:0000256" key="2">
    <source>
        <dbReference type="ARBA" id="ARBA00005061"/>
    </source>
</evidence>
<dbReference type="PANTHER" id="PTHR12589:SF7">
    <property type="entry name" value="6-PYRUVOYL TETRAHYDROBIOPTERIN SYNTHASE"/>
    <property type="match status" value="1"/>
</dbReference>
<keyword evidence="8" id="KW-0456">Lyase</keyword>
<dbReference type="AlphaFoldDB" id="A0A7S7SHE5"/>
<evidence type="ECO:0000256" key="3">
    <source>
        <dbReference type="ARBA" id="ARBA00008900"/>
    </source>
</evidence>
<organism evidence="11 12">
    <name type="scientific">Paludibaculum fermentans</name>
    <dbReference type="NCBI Taxonomy" id="1473598"/>
    <lineage>
        <taxon>Bacteria</taxon>
        <taxon>Pseudomonadati</taxon>
        <taxon>Acidobacteriota</taxon>
        <taxon>Terriglobia</taxon>
        <taxon>Bryobacterales</taxon>
        <taxon>Bryobacteraceae</taxon>
        <taxon>Paludibaculum</taxon>
    </lineage>
</organism>
<dbReference type="InterPro" id="IPR038418">
    <property type="entry name" value="6-PTP_synth/QueD_sf"/>
</dbReference>
<accession>A0A7S7SHE5</accession>
<dbReference type="EC" id="4.1.2.50" evidence="4"/>
<dbReference type="Pfam" id="PF01242">
    <property type="entry name" value="PTPS"/>
    <property type="match status" value="1"/>
</dbReference>
<dbReference type="Gene3D" id="3.30.479.10">
    <property type="entry name" value="6-pyruvoyl tetrahydropterin synthase/QueD"/>
    <property type="match status" value="1"/>
</dbReference>
<dbReference type="SUPFAM" id="SSF55620">
    <property type="entry name" value="Tetrahydrobiopterin biosynthesis enzymes-like"/>
    <property type="match status" value="1"/>
</dbReference>
<proteinExistence type="inferred from homology"/>
<evidence type="ECO:0000313" key="12">
    <source>
        <dbReference type="Proteomes" id="UP000593892"/>
    </source>
</evidence>
<dbReference type="InterPro" id="IPR022470">
    <property type="entry name" value="PTPS_Cys_AS"/>
</dbReference>
<evidence type="ECO:0000256" key="10">
    <source>
        <dbReference type="ARBA" id="ARBA00048807"/>
    </source>
</evidence>
<evidence type="ECO:0000313" key="11">
    <source>
        <dbReference type="EMBL" id="QOY84879.1"/>
    </source>
</evidence>
<dbReference type="GO" id="GO:0070497">
    <property type="term" value="F:6-carboxytetrahydropterin synthase activity"/>
    <property type="evidence" value="ECO:0007669"/>
    <property type="project" value="UniProtKB-EC"/>
</dbReference>
<keyword evidence="7" id="KW-0862">Zinc</keyword>
<evidence type="ECO:0000256" key="1">
    <source>
        <dbReference type="ARBA" id="ARBA00001947"/>
    </source>
</evidence>